<feature type="domain" description="Alpha/beta hydrolase fold-3" evidence="6">
    <location>
        <begin position="312"/>
        <end position="373"/>
    </location>
</feature>
<evidence type="ECO:0000256" key="1">
    <source>
        <dbReference type="ARBA" id="ARBA00010515"/>
    </source>
</evidence>
<evidence type="ECO:0000313" key="8">
    <source>
        <dbReference type="Proteomes" id="UP000008225"/>
    </source>
</evidence>
<dbReference type="KEGG" id="cjc:118148905"/>
<feature type="active site" evidence="4">
    <location>
        <position position="371"/>
    </location>
</feature>
<feature type="domain" description="Alpha/beta hydrolase fold-3" evidence="6">
    <location>
        <begin position="107"/>
        <end position="261"/>
    </location>
</feature>
<evidence type="ECO:0000259" key="6">
    <source>
        <dbReference type="Pfam" id="PF07859"/>
    </source>
</evidence>
<proteinExistence type="inferred from homology"/>
<dbReference type="GeneTree" id="ENSGT00940000163586"/>
<dbReference type="GO" id="GO:0016020">
    <property type="term" value="C:membrane"/>
    <property type="evidence" value="ECO:0007669"/>
    <property type="project" value="InterPro"/>
</dbReference>
<dbReference type="STRING" id="9483.ENSCJAP00000078867"/>
<evidence type="ECO:0000256" key="3">
    <source>
        <dbReference type="ARBA" id="ARBA00023157"/>
    </source>
</evidence>
<feature type="active site" evidence="4">
    <location>
        <position position="341"/>
    </location>
</feature>
<dbReference type="InterPro" id="IPR033140">
    <property type="entry name" value="Lipase_GDXG_put_SER_AS"/>
</dbReference>
<reference evidence="7" key="1">
    <citation type="submission" date="2009-03" db="EMBL/GenBank/DDBJ databases">
        <authorList>
            <person name="Warren W."/>
            <person name="Ye L."/>
            <person name="Minx P."/>
            <person name="Worley K."/>
            <person name="Gibbs R."/>
            <person name="Wilson R.K."/>
        </authorList>
    </citation>
    <scope>NUCLEOTIDE SEQUENCE [LARGE SCALE GENOMIC DNA]</scope>
</reference>
<reference evidence="7" key="3">
    <citation type="submission" date="2025-09" db="UniProtKB">
        <authorList>
            <consortium name="Ensembl"/>
        </authorList>
    </citation>
    <scope>IDENTIFICATION</scope>
</reference>
<dbReference type="Pfam" id="PF07859">
    <property type="entry name" value="Abhydrolase_3"/>
    <property type="match status" value="2"/>
</dbReference>
<comment type="similarity">
    <text evidence="1">Belongs to the 'GDXG' lipolytic enzyme family.</text>
</comment>
<dbReference type="Proteomes" id="UP000008225">
    <property type="component" value="Chromosome 17"/>
</dbReference>
<accession>A0A5F4WMF4</accession>
<dbReference type="AlphaFoldDB" id="A0A5F4WMF4"/>
<dbReference type="Ensembl" id="ENSCJAT00000112967.2">
    <property type="protein sequence ID" value="ENSCJAP00000078867.2"/>
    <property type="gene ID" value="ENSCJAG00000054707.2"/>
</dbReference>
<evidence type="ECO:0000256" key="5">
    <source>
        <dbReference type="PROSITE-ProRule" id="PRU10038"/>
    </source>
</evidence>
<dbReference type="OrthoDB" id="408631at2759"/>
<dbReference type="SUPFAM" id="SSF53474">
    <property type="entry name" value="alpha/beta-Hydrolases"/>
    <property type="match status" value="1"/>
</dbReference>
<dbReference type="PROSITE" id="PS01174">
    <property type="entry name" value="LIPASE_GDXG_SER"/>
    <property type="match status" value="1"/>
</dbReference>
<dbReference type="PIRSF" id="PIRSF037251">
    <property type="entry name" value="Arylacetamide_deacetylase"/>
    <property type="match status" value="1"/>
</dbReference>
<organism evidence="7 8">
    <name type="scientific">Callithrix jacchus</name>
    <name type="common">White-tufted-ear marmoset</name>
    <name type="synonym">Simia Jacchus</name>
    <dbReference type="NCBI Taxonomy" id="9483"/>
    <lineage>
        <taxon>Eukaryota</taxon>
        <taxon>Metazoa</taxon>
        <taxon>Chordata</taxon>
        <taxon>Craniata</taxon>
        <taxon>Vertebrata</taxon>
        <taxon>Euteleostomi</taxon>
        <taxon>Mammalia</taxon>
        <taxon>Eutheria</taxon>
        <taxon>Euarchontoglires</taxon>
        <taxon>Primates</taxon>
        <taxon>Haplorrhini</taxon>
        <taxon>Platyrrhini</taxon>
        <taxon>Cebidae</taxon>
        <taxon>Callitrichinae</taxon>
        <taxon>Callithrix</taxon>
        <taxon>Callithrix</taxon>
    </lineage>
</organism>
<reference evidence="7" key="2">
    <citation type="submission" date="2025-08" db="UniProtKB">
        <authorList>
            <consortium name="Ensembl"/>
        </authorList>
    </citation>
    <scope>IDENTIFICATION</scope>
</reference>
<dbReference type="PANTHER" id="PTHR48081:SF28">
    <property type="entry name" value="ALPHA_BETA HYDROLASE FOLD-3 DOMAIN-CONTAINING PROTEIN"/>
    <property type="match status" value="1"/>
</dbReference>
<evidence type="ECO:0000256" key="4">
    <source>
        <dbReference type="PIRSR" id="PIRSR037251-1"/>
    </source>
</evidence>
<protein>
    <recommendedName>
        <fullName evidence="6">Alpha/beta hydrolase fold-3 domain-containing protein</fullName>
    </recommendedName>
</protein>
<keyword evidence="8" id="KW-1185">Reference proteome</keyword>
<dbReference type="Gene3D" id="3.40.50.1820">
    <property type="entry name" value="alpha/beta hydrolase"/>
    <property type="match status" value="1"/>
</dbReference>
<dbReference type="InterPro" id="IPR017157">
    <property type="entry name" value="Arylacetamide_deacetylase"/>
</dbReference>
<dbReference type="GeneID" id="118148905"/>
<dbReference type="GO" id="GO:0052689">
    <property type="term" value="F:carboxylic ester hydrolase activity"/>
    <property type="evidence" value="ECO:0007669"/>
    <property type="project" value="InterPro"/>
</dbReference>
<dbReference type="InParanoid" id="A0A5F4WMF4"/>
<dbReference type="OMA" id="FAYYIYI"/>
<name>A0A5F4WMF4_CALJA</name>
<keyword evidence="3" id="KW-1015">Disulfide bond</keyword>
<sequence length="401" mass="45974">MGCRTLCFGLLFILFAYYIYIPIPENIEETWKIGFMNTVLKMTSLTAKLFENIGLMRYEELFVILTNLDMTEPISDENITVTDTTFSDIPVRLYLPKWKSQRQRPAVIFLHGGAFVLGSCKNSPYDLLNRQTANKLDAVVVGVDYRLSPQYQFPIALEDALSVVKFFLQDKILEQYRVDSTRICISGDSSGGTLAASVTQQLKNDPVFKNKIKAQALIYPFLQIIDSFTPSHRENEHGPLLTRDIAAKLGALYVTKDEALSQAIIKNKHIPQESRHLFKFVNWSIFLPDKFKKNHIYREPILERFNLSYPALLDSRLSPLLANDSQLQKLPLTYVLTCQHDILRDDGLIYVTRLQNVGVNVVHDHIENGFHGALSFITSPFYLLMGIRIKNKYITWLEENL</sequence>
<evidence type="ECO:0000313" key="7">
    <source>
        <dbReference type="Ensembl" id="ENSCJAP00000078867.2"/>
    </source>
</evidence>
<evidence type="ECO:0000256" key="2">
    <source>
        <dbReference type="ARBA" id="ARBA00022801"/>
    </source>
</evidence>
<gene>
    <name evidence="7" type="primary">LOC118148905</name>
</gene>
<dbReference type="PANTHER" id="PTHR48081">
    <property type="entry name" value="AB HYDROLASE SUPERFAMILY PROTEIN C4A8.06C"/>
    <property type="match status" value="1"/>
</dbReference>
<dbReference type="InterPro" id="IPR013094">
    <property type="entry name" value="AB_hydrolase_3"/>
</dbReference>
<dbReference type="InterPro" id="IPR029058">
    <property type="entry name" value="AB_hydrolase_fold"/>
</dbReference>
<keyword evidence="2" id="KW-0378">Hydrolase</keyword>
<dbReference type="InterPro" id="IPR050300">
    <property type="entry name" value="GDXG_lipolytic_enzyme"/>
</dbReference>
<feature type="active site" evidence="4 5">
    <location>
        <position position="189"/>
    </location>
</feature>
<dbReference type="RefSeq" id="XP_035134214.2">
    <property type="nucleotide sequence ID" value="XM_035278323.2"/>
</dbReference>